<proteinExistence type="predicted"/>
<dbReference type="Proteomes" id="UP001145742">
    <property type="component" value="Unassembled WGS sequence"/>
</dbReference>
<protein>
    <recommendedName>
        <fullName evidence="3">Endonuclease/exonuclease/phosphatase domain-containing protein</fullName>
    </recommendedName>
</protein>
<dbReference type="SUPFAM" id="SSF56219">
    <property type="entry name" value="DNase I-like"/>
    <property type="match status" value="1"/>
</dbReference>
<organism evidence="1 2">
    <name type="scientific">Willisornis vidua</name>
    <name type="common">Xingu scale-backed antbird</name>
    <dbReference type="NCBI Taxonomy" id="1566151"/>
    <lineage>
        <taxon>Eukaryota</taxon>
        <taxon>Metazoa</taxon>
        <taxon>Chordata</taxon>
        <taxon>Craniata</taxon>
        <taxon>Vertebrata</taxon>
        <taxon>Euteleostomi</taxon>
        <taxon>Archelosauria</taxon>
        <taxon>Archosauria</taxon>
        <taxon>Dinosauria</taxon>
        <taxon>Saurischia</taxon>
        <taxon>Theropoda</taxon>
        <taxon>Coelurosauria</taxon>
        <taxon>Aves</taxon>
        <taxon>Neognathae</taxon>
        <taxon>Neoaves</taxon>
        <taxon>Telluraves</taxon>
        <taxon>Australaves</taxon>
        <taxon>Passeriformes</taxon>
        <taxon>Thamnophilidae</taxon>
        <taxon>Willisornis</taxon>
    </lineage>
</organism>
<name>A0ABQ9CVP4_9PASS</name>
<dbReference type="EMBL" id="WHWB01034534">
    <property type="protein sequence ID" value="KAJ7408516.1"/>
    <property type="molecule type" value="Genomic_DNA"/>
</dbReference>
<comment type="caution">
    <text evidence="1">The sequence shown here is derived from an EMBL/GenBank/DDBJ whole genome shotgun (WGS) entry which is preliminary data.</text>
</comment>
<gene>
    <name evidence="1" type="ORF">WISP_120430</name>
</gene>
<dbReference type="Gene3D" id="3.60.10.10">
    <property type="entry name" value="Endonuclease/exonuclease/phosphatase"/>
    <property type="match status" value="1"/>
</dbReference>
<evidence type="ECO:0000313" key="2">
    <source>
        <dbReference type="Proteomes" id="UP001145742"/>
    </source>
</evidence>
<accession>A0ABQ9CVP4</accession>
<dbReference type="InterPro" id="IPR036691">
    <property type="entry name" value="Endo/exonu/phosph_ase_sf"/>
</dbReference>
<keyword evidence="2" id="KW-1185">Reference proteome</keyword>
<evidence type="ECO:0008006" key="3">
    <source>
        <dbReference type="Google" id="ProtNLM"/>
    </source>
</evidence>
<reference evidence="1" key="1">
    <citation type="submission" date="2019-10" db="EMBL/GenBank/DDBJ databases">
        <authorList>
            <person name="Soares A.E.R."/>
            <person name="Aleixo A."/>
            <person name="Schneider P."/>
            <person name="Miyaki C.Y."/>
            <person name="Schneider M.P."/>
            <person name="Mello C."/>
            <person name="Vasconcelos A.T.R."/>
        </authorList>
    </citation>
    <scope>NUCLEOTIDE SEQUENCE</scope>
    <source>
        <tissue evidence="1">Muscle</tissue>
    </source>
</reference>
<sequence>MLDTVDSGHSEHCSALIAHKLSRLNINVAAVSEVRLHEEGSLEEHGAGYTLYLSADPAEKGTFYTDLSHLTQKVPADDKIIILGDFNARVGKNSEVWKGVLGKHGVGTCNDSGCFLVEFCAEQQLTITNTLSAERQAEDNLDASSIQALAPH</sequence>
<evidence type="ECO:0000313" key="1">
    <source>
        <dbReference type="EMBL" id="KAJ7408516.1"/>
    </source>
</evidence>